<dbReference type="InterPro" id="IPR003386">
    <property type="entry name" value="LACT/PDAT_acylTrfase"/>
</dbReference>
<comment type="caution">
    <text evidence="1">The sequence shown here is derived from an EMBL/GenBank/DDBJ whole genome shotgun (WGS) entry which is preliminary data.</text>
</comment>
<name>A0A1D1VSV4_RAMVA</name>
<evidence type="ECO:0008006" key="3">
    <source>
        <dbReference type="Google" id="ProtNLM"/>
    </source>
</evidence>
<dbReference type="STRING" id="947166.A0A1D1VSV4"/>
<organism evidence="1 2">
    <name type="scientific">Ramazzottius varieornatus</name>
    <name type="common">Water bear</name>
    <name type="synonym">Tardigrade</name>
    <dbReference type="NCBI Taxonomy" id="947166"/>
    <lineage>
        <taxon>Eukaryota</taxon>
        <taxon>Metazoa</taxon>
        <taxon>Ecdysozoa</taxon>
        <taxon>Tardigrada</taxon>
        <taxon>Eutardigrada</taxon>
        <taxon>Parachela</taxon>
        <taxon>Hypsibioidea</taxon>
        <taxon>Ramazzottiidae</taxon>
        <taxon>Ramazzottius</taxon>
    </lineage>
</organism>
<sequence length="371" mass="41848">MLEAMLDKPSVRHRICPSKKDWSHVWADLDILIPTLVDCWVDNLKMKFDNVTRKTLNAIGVQIRVPGFGDTSSIEYLTTIKNPASRYFASMVDLLVDHGYQRGVTVRGAPYDFRKAPNEQEQYFKDLKKLTENTYEDNHQTKITYVAHSLGNLYLLYFLNRQPQEWKDKYVSSFVGMGGPWGGAVKAMKVIASGDDLNIPIVSRSRMGEVLRTAPSSIFLIPNEKFWPLNATLVSTPNKKYSLGNLRDFFADLDLLDGWEIYQDVKNLTQSLVPPNVKVYCVSGTGVSTPAEYIYPPGGFPTACPGIVMEDGDGTVNRRSLDACGLWATQQRQPVISRTFAGAGHRQMTRNDEVLSYLISILFPEFPEKMK</sequence>
<evidence type="ECO:0000313" key="2">
    <source>
        <dbReference type="Proteomes" id="UP000186922"/>
    </source>
</evidence>
<dbReference type="OrthoDB" id="190846at2759"/>
<dbReference type="InterPro" id="IPR029058">
    <property type="entry name" value="AB_hydrolase_fold"/>
</dbReference>
<dbReference type="GO" id="GO:0008374">
    <property type="term" value="F:O-acyltransferase activity"/>
    <property type="evidence" value="ECO:0007669"/>
    <property type="project" value="InterPro"/>
</dbReference>
<evidence type="ECO:0000313" key="1">
    <source>
        <dbReference type="EMBL" id="GAV04642.1"/>
    </source>
</evidence>
<gene>
    <name evidence="1" type="primary">RvY_14900-1</name>
    <name evidence="1" type="synonym">RvY_14900.1</name>
    <name evidence="1" type="ORF">RvY_14900</name>
</gene>
<dbReference type="SUPFAM" id="SSF53474">
    <property type="entry name" value="alpha/beta-Hydrolases"/>
    <property type="match status" value="1"/>
</dbReference>
<protein>
    <recommendedName>
        <fullName evidence="3">Group XV phospholipase A2</fullName>
    </recommendedName>
</protein>
<proteinExistence type="predicted"/>
<dbReference type="Gene3D" id="3.40.50.1820">
    <property type="entry name" value="alpha/beta hydrolase"/>
    <property type="match status" value="2"/>
</dbReference>
<reference evidence="1 2" key="1">
    <citation type="journal article" date="2016" name="Nat. Commun.">
        <title>Extremotolerant tardigrade genome and improved radiotolerance of human cultured cells by tardigrade-unique protein.</title>
        <authorList>
            <person name="Hashimoto T."/>
            <person name="Horikawa D.D."/>
            <person name="Saito Y."/>
            <person name="Kuwahara H."/>
            <person name="Kozuka-Hata H."/>
            <person name="Shin-I T."/>
            <person name="Minakuchi Y."/>
            <person name="Ohishi K."/>
            <person name="Motoyama A."/>
            <person name="Aizu T."/>
            <person name="Enomoto A."/>
            <person name="Kondo K."/>
            <person name="Tanaka S."/>
            <person name="Hara Y."/>
            <person name="Koshikawa S."/>
            <person name="Sagara H."/>
            <person name="Miura T."/>
            <person name="Yokobori S."/>
            <person name="Miyagawa K."/>
            <person name="Suzuki Y."/>
            <person name="Kubo T."/>
            <person name="Oyama M."/>
            <person name="Kohara Y."/>
            <person name="Fujiyama A."/>
            <person name="Arakawa K."/>
            <person name="Katayama T."/>
            <person name="Toyoda A."/>
            <person name="Kunieda T."/>
        </authorList>
    </citation>
    <scope>NUCLEOTIDE SEQUENCE [LARGE SCALE GENOMIC DNA]</scope>
    <source>
        <strain evidence="1 2">YOKOZUNA-1</strain>
    </source>
</reference>
<dbReference type="AlphaFoldDB" id="A0A1D1VSV4"/>
<dbReference type="PANTHER" id="PTHR11440">
    <property type="entry name" value="LECITHIN-CHOLESTEROL ACYLTRANSFERASE-RELATED"/>
    <property type="match status" value="1"/>
</dbReference>
<dbReference type="GO" id="GO:0006629">
    <property type="term" value="P:lipid metabolic process"/>
    <property type="evidence" value="ECO:0007669"/>
    <property type="project" value="InterPro"/>
</dbReference>
<accession>A0A1D1VSV4</accession>
<dbReference type="EMBL" id="BDGG01000011">
    <property type="protein sequence ID" value="GAV04642.1"/>
    <property type="molecule type" value="Genomic_DNA"/>
</dbReference>
<keyword evidence="2" id="KW-1185">Reference proteome</keyword>
<dbReference type="Pfam" id="PF02450">
    <property type="entry name" value="LCAT"/>
    <property type="match status" value="1"/>
</dbReference>
<dbReference type="Proteomes" id="UP000186922">
    <property type="component" value="Unassembled WGS sequence"/>
</dbReference>